<comment type="caution">
    <text evidence="2">The sequence shown here is derived from an EMBL/GenBank/DDBJ whole genome shotgun (WGS) entry which is preliminary data.</text>
</comment>
<keyword evidence="1" id="KW-0472">Membrane</keyword>
<dbReference type="SUPFAM" id="SSF47954">
    <property type="entry name" value="Cyclin-like"/>
    <property type="match status" value="1"/>
</dbReference>
<dbReference type="InterPro" id="IPR036915">
    <property type="entry name" value="Cyclin-like_sf"/>
</dbReference>
<keyword evidence="1" id="KW-0812">Transmembrane</keyword>
<keyword evidence="3" id="KW-1185">Reference proteome</keyword>
<dbReference type="Proteomes" id="UP001412067">
    <property type="component" value="Unassembled WGS sequence"/>
</dbReference>
<keyword evidence="1" id="KW-1133">Transmembrane helix</keyword>
<dbReference type="Gene3D" id="1.10.472.10">
    <property type="entry name" value="Cyclin-like"/>
    <property type="match status" value="1"/>
</dbReference>
<reference evidence="2 3" key="1">
    <citation type="journal article" date="2022" name="Nat. Plants">
        <title>Genomes of leafy and leafless Platanthera orchids illuminate the evolution of mycoheterotrophy.</title>
        <authorList>
            <person name="Li M.H."/>
            <person name="Liu K.W."/>
            <person name="Li Z."/>
            <person name="Lu H.C."/>
            <person name="Ye Q.L."/>
            <person name="Zhang D."/>
            <person name="Wang J.Y."/>
            <person name="Li Y.F."/>
            <person name="Zhong Z.M."/>
            <person name="Liu X."/>
            <person name="Yu X."/>
            <person name="Liu D.K."/>
            <person name="Tu X.D."/>
            <person name="Liu B."/>
            <person name="Hao Y."/>
            <person name="Liao X.Y."/>
            <person name="Jiang Y.T."/>
            <person name="Sun W.H."/>
            <person name="Chen J."/>
            <person name="Chen Y.Q."/>
            <person name="Ai Y."/>
            <person name="Zhai J.W."/>
            <person name="Wu S.S."/>
            <person name="Zhou Z."/>
            <person name="Hsiao Y.Y."/>
            <person name="Wu W.L."/>
            <person name="Chen Y.Y."/>
            <person name="Lin Y.F."/>
            <person name="Hsu J.L."/>
            <person name="Li C.Y."/>
            <person name="Wang Z.W."/>
            <person name="Zhao X."/>
            <person name="Zhong W.Y."/>
            <person name="Ma X.K."/>
            <person name="Ma L."/>
            <person name="Huang J."/>
            <person name="Chen G.Z."/>
            <person name="Huang M.Z."/>
            <person name="Huang L."/>
            <person name="Peng D.H."/>
            <person name="Luo Y.B."/>
            <person name="Zou S.Q."/>
            <person name="Chen S.P."/>
            <person name="Lan S."/>
            <person name="Tsai W.C."/>
            <person name="Van de Peer Y."/>
            <person name="Liu Z.J."/>
        </authorList>
    </citation>
    <scope>NUCLEOTIDE SEQUENCE [LARGE SCALE GENOMIC DNA]</scope>
    <source>
        <strain evidence="2">Lor288</strain>
    </source>
</reference>
<gene>
    <name evidence="2" type="ORF">KSP40_PGU001080</name>
</gene>
<protein>
    <submittedName>
        <fullName evidence="2">Cyclin-C1-1</fullName>
    </submittedName>
</protein>
<evidence type="ECO:0000313" key="2">
    <source>
        <dbReference type="EMBL" id="KAK8961064.1"/>
    </source>
</evidence>
<accession>A0ABR2MA43</accession>
<feature type="transmembrane region" description="Helical" evidence="1">
    <location>
        <begin position="6"/>
        <end position="23"/>
    </location>
</feature>
<proteinExistence type="predicted"/>
<sequence>MDFILIHPPYMIALACIYIASVLKDKDTTIWFEEVRINMHVVKNIAIEILDFYDFYRVESLKGMPESSKGISEEKVNAALYKVMPKP</sequence>
<name>A0ABR2MA43_9ASPA</name>
<organism evidence="2 3">
    <name type="scientific">Platanthera guangdongensis</name>
    <dbReference type="NCBI Taxonomy" id="2320717"/>
    <lineage>
        <taxon>Eukaryota</taxon>
        <taxon>Viridiplantae</taxon>
        <taxon>Streptophyta</taxon>
        <taxon>Embryophyta</taxon>
        <taxon>Tracheophyta</taxon>
        <taxon>Spermatophyta</taxon>
        <taxon>Magnoliopsida</taxon>
        <taxon>Liliopsida</taxon>
        <taxon>Asparagales</taxon>
        <taxon>Orchidaceae</taxon>
        <taxon>Orchidoideae</taxon>
        <taxon>Orchideae</taxon>
        <taxon>Orchidinae</taxon>
        <taxon>Platanthera</taxon>
    </lineage>
</organism>
<evidence type="ECO:0000256" key="1">
    <source>
        <dbReference type="SAM" id="Phobius"/>
    </source>
</evidence>
<dbReference type="EMBL" id="JBBWWR010000010">
    <property type="protein sequence ID" value="KAK8961064.1"/>
    <property type="molecule type" value="Genomic_DNA"/>
</dbReference>
<evidence type="ECO:0000313" key="3">
    <source>
        <dbReference type="Proteomes" id="UP001412067"/>
    </source>
</evidence>